<feature type="coiled-coil region" evidence="11">
    <location>
        <begin position="111"/>
        <end position="152"/>
    </location>
</feature>
<dbReference type="OrthoDB" id="9794370at2"/>
<evidence type="ECO:0000256" key="7">
    <source>
        <dbReference type="ARBA" id="ARBA00023125"/>
    </source>
</evidence>
<keyword evidence="6" id="KW-0805">Transcription regulation</keyword>
<dbReference type="InterPro" id="IPR018060">
    <property type="entry name" value="HTH_AraC"/>
</dbReference>
<evidence type="ECO:0000256" key="9">
    <source>
        <dbReference type="ARBA" id="ARBA00024867"/>
    </source>
</evidence>
<evidence type="ECO:0000256" key="11">
    <source>
        <dbReference type="SAM" id="Coils"/>
    </source>
</evidence>
<dbReference type="AlphaFoldDB" id="A0A6N8I2A6"/>
<dbReference type="Pfam" id="PF17853">
    <property type="entry name" value="GGDEF_2"/>
    <property type="match status" value="1"/>
</dbReference>
<dbReference type="GO" id="GO:0003700">
    <property type="term" value="F:DNA-binding transcription factor activity"/>
    <property type="evidence" value="ECO:0007669"/>
    <property type="project" value="InterPro"/>
</dbReference>
<comment type="caution">
    <text evidence="14">The sequence shown here is derived from an EMBL/GenBank/DDBJ whole genome shotgun (WGS) entry which is preliminary data.</text>
</comment>
<evidence type="ECO:0000256" key="6">
    <source>
        <dbReference type="ARBA" id="ARBA00023015"/>
    </source>
</evidence>
<keyword evidence="14" id="KW-0378">Hydrolase</keyword>
<comment type="subcellular location">
    <subcellularLocation>
        <location evidence="1">Cytoplasm</location>
    </subcellularLocation>
</comment>
<dbReference type="Proteomes" id="UP000469440">
    <property type="component" value="Unassembled WGS sequence"/>
</dbReference>
<dbReference type="PROSITE" id="PS01124">
    <property type="entry name" value="HTH_ARAC_FAMILY_2"/>
    <property type="match status" value="1"/>
</dbReference>
<keyword evidence="15" id="KW-1185">Reference proteome</keyword>
<evidence type="ECO:0000256" key="3">
    <source>
        <dbReference type="ARBA" id="ARBA00022490"/>
    </source>
</evidence>
<dbReference type="PANTHER" id="PTHR42713">
    <property type="entry name" value="HISTIDINE KINASE-RELATED"/>
    <property type="match status" value="1"/>
</dbReference>
<dbReference type="GO" id="GO:0000160">
    <property type="term" value="P:phosphorelay signal transduction system"/>
    <property type="evidence" value="ECO:0007669"/>
    <property type="project" value="UniProtKB-KW"/>
</dbReference>
<accession>A0A6N8I2A6</accession>
<feature type="domain" description="Response regulatory" evidence="13">
    <location>
        <begin position="5"/>
        <end position="122"/>
    </location>
</feature>
<evidence type="ECO:0000313" key="14">
    <source>
        <dbReference type="EMBL" id="MVB11663.1"/>
    </source>
</evidence>
<evidence type="ECO:0000256" key="1">
    <source>
        <dbReference type="ARBA" id="ARBA00004496"/>
    </source>
</evidence>
<sequence length="529" mass="60092">MEQIKVLIVDDEYLIRNLIRKRINWEEQDMTIVGEASDAHEALNMVDTLRPDIVFTDICMPFIDGIEFSRMVTEKHPAIKIVIITGHDEFEFARRSIKLGIADFILKPIHAAELLNVTERLKKKIQEERTRKQEFEKLKEELRQSLPFLREKFLNRWILQRLSASEILEEQSFFNLPFTEGNLLRIAVLELSLTTPEQTQEQNLLLSMDGRKRVEAFFSGSPESVVFMDNKNQIVVITDVRGRDVAVDCELLKKDLIHSLKCFVCIGVGNRHSSLRDIPIGYREACRALNYKTFVGKNQVVCYEDVVESGEQQYRSNPELLEELHFYISAGAAEKAAAVLKEILRFPFSEVSQMRLAAMDIIAQCQNIEAEQKINGGDTLNKDTLAAVLLSDNLPDIQKKLEAHIAALSGSINAKNSTKAGYLIERVKDFLNKNLSSPDLSLVNTAAAFFVSPGHLGRLFKKATGQTFVEYLTDIRIKRAEILLKTTELKGYQVGDEVGIADPHYFCILFKKKTGKSVNEYRKGTKCNA</sequence>
<protein>
    <recommendedName>
        <fullName evidence="2">Stage 0 sporulation protein A homolog</fullName>
    </recommendedName>
</protein>
<dbReference type="InterPro" id="IPR001789">
    <property type="entry name" value="Sig_transdc_resp-reg_receiver"/>
</dbReference>
<evidence type="ECO:0000256" key="5">
    <source>
        <dbReference type="ARBA" id="ARBA00023012"/>
    </source>
</evidence>
<proteinExistence type="predicted"/>
<dbReference type="CDD" id="cd17536">
    <property type="entry name" value="REC_YesN-like"/>
    <property type="match status" value="1"/>
</dbReference>
<dbReference type="GO" id="GO:0005737">
    <property type="term" value="C:cytoplasm"/>
    <property type="evidence" value="ECO:0007669"/>
    <property type="project" value="UniProtKB-SubCell"/>
</dbReference>
<keyword evidence="7" id="KW-0238">DNA-binding</keyword>
<feature type="modified residue" description="4-aspartylphosphate" evidence="10">
    <location>
        <position position="57"/>
    </location>
</feature>
<evidence type="ECO:0000256" key="2">
    <source>
        <dbReference type="ARBA" id="ARBA00018672"/>
    </source>
</evidence>
<dbReference type="Gene3D" id="3.40.50.2300">
    <property type="match status" value="1"/>
</dbReference>
<dbReference type="EMBL" id="VWXL01000069">
    <property type="protein sequence ID" value="MVB11663.1"/>
    <property type="molecule type" value="Genomic_DNA"/>
</dbReference>
<evidence type="ECO:0000256" key="8">
    <source>
        <dbReference type="ARBA" id="ARBA00023163"/>
    </source>
</evidence>
<dbReference type="Pfam" id="PF12833">
    <property type="entry name" value="HTH_18"/>
    <property type="match status" value="1"/>
</dbReference>
<feature type="domain" description="HTH araC/xylS-type" evidence="12">
    <location>
        <begin position="425"/>
        <end position="524"/>
    </location>
</feature>
<dbReference type="Gene3D" id="1.10.10.60">
    <property type="entry name" value="Homeodomain-like"/>
    <property type="match status" value="2"/>
</dbReference>
<dbReference type="PROSITE" id="PS50110">
    <property type="entry name" value="RESPONSE_REGULATORY"/>
    <property type="match status" value="1"/>
</dbReference>
<dbReference type="SUPFAM" id="SSF52172">
    <property type="entry name" value="CheY-like"/>
    <property type="match status" value="1"/>
</dbReference>
<evidence type="ECO:0000313" key="15">
    <source>
        <dbReference type="Proteomes" id="UP000469440"/>
    </source>
</evidence>
<organism evidence="14 15">
    <name type="scientific">Caproicibacter fermentans</name>
    <dbReference type="NCBI Taxonomy" id="2576756"/>
    <lineage>
        <taxon>Bacteria</taxon>
        <taxon>Bacillati</taxon>
        <taxon>Bacillota</taxon>
        <taxon>Clostridia</taxon>
        <taxon>Eubacteriales</taxon>
        <taxon>Acutalibacteraceae</taxon>
        <taxon>Caproicibacter</taxon>
    </lineage>
</organism>
<keyword evidence="3" id="KW-0963">Cytoplasm</keyword>
<gene>
    <name evidence="14" type="primary">cheB_2</name>
    <name evidence="14" type="ORF">CAFE_23860</name>
</gene>
<evidence type="ECO:0000259" key="12">
    <source>
        <dbReference type="PROSITE" id="PS01124"/>
    </source>
</evidence>
<dbReference type="RefSeq" id="WP_156990796.1">
    <property type="nucleotide sequence ID" value="NZ_VWXL01000069.1"/>
</dbReference>
<keyword evidence="8" id="KW-0804">Transcription</keyword>
<comment type="function">
    <text evidence="9">May play the central regulatory role in sporulation. It may be an element of the effector pathway responsible for the activation of sporulation genes in response to nutritional stress. Spo0A may act in concert with spo0H (a sigma factor) to control the expression of some genes that are critical to the sporulation process.</text>
</comment>
<evidence type="ECO:0000256" key="10">
    <source>
        <dbReference type="PROSITE-ProRule" id="PRU00169"/>
    </source>
</evidence>
<reference evidence="14 15" key="1">
    <citation type="submission" date="2019-09" db="EMBL/GenBank/DDBJ databases">
        <title>Genome sequence of Clostridium sp. EA1.</title>
        <authorList>
            <person name="Poehlein A."/>
            <person name="Bengelsdorf F.R."/>
            <person name="Daniel R."/>
        </authorList>
    </citation>
    <scope>NUCLEOTIDE SEQUENCE [LARGE SCALE GENOMIC DNA]</scope>
    <source>
        <strain evidence="14 15">EA1</strain>
    </source>
</reference>
<keyword evidence="4 10" id="KW-0597">Phosphoprotein</keyword>
<name>A0A6N8I2A6_9FIRM</name>
<dbReference type="InterPro" id="IPR051552">
    <property type="entry name" value="HptR"/>
</dbReference>
<dbReference type="InterPro" id="IPR041522">
    <property type="entry name" value="CdaR_GGDEF"/>
</dbReference>
<dbReference type="GO" id="GO:0016787">
    <property type="term" value="F:hydrolase activity"/>
    <property type="evidence" value="ECO:0007669"/>
    <property type="project" value="UniProtKB-KW"/>
</dbReference>
<dbReference type="SMART" id="SM00448">
    <property type="entry name" value="REC"/>
    <property type="match status" value="1"/>
</dbReference>
<dbReference type="InterPro" id="IPR011006">
    <property type="entry name" value="CheY-like_superfamily"/>
</dbReference>
<keyword evidence="5" id="KW-0902">Two-component regulatory system</keyword>
<dbReference type="Pfam" id="PF00072">
    <property type="entry name" value="Response_reg"/>
    <property type="match status" value="1"/>
</dbReference>
<dbReference type="SMART" id="SM00342">
    <property type="entry name" value="HTH_ARAC"/>
    <property type="match status" value="1"/>
</dbReference>
<evidence type="ECO:0000256" key="4">
    <source>
        <dbReference type="ARBA" id="ARBA00022553"/>
    </source>
</evidence>
<dbReference type="GO" id="GO:0043565">
    <property type="term" value="F:sequence-specific DNA binding"/>
    <property type="evidence" value="ECO:0007669"/>
    <property type="project" value="InterPro"/>
</dbReference>
<dbReference type="SUPFAM" id="SSF46689">
    <property type="entry name" value="Homeodomain-like"/>
    <property type="match status" value="2"/>
</dbReference>
<dbReference type="PANTHER" id="PTHR42713:SF3">
    <property type="entry name" value="TRANSCRIPTIONAL REGULATORY PROTEIN HPTR"/>
    <property type="match status" value="1"/>
</dbReference>
<keyword evidence="11" id="KW-0175">Coiled coil</keyword>
<dbReference type="InterPro" id="IPR009057">
    <property type="entry name" value="Homeodomain-like_sf"/>
</dbReference>
<evidence type="ECO:0000259" key="13">
    <source>
        <dbReference type="PROSITE" id="PS50110"/>
    </source>
</evidence>